<evidence type="ECO:0000259" key="11">
    <source>
        <dbReference type="Pfam" id="PF06391"/>
    </source>
</evidence>
<reference evidence="13" key="1">
    <citation type="journal article" date="2021" name="Open Biol.">
        <title>Shared evolutionary footprints suggest mitochondrial oxidative damage underlies multiple complex I losses in fungi.</title>
        <authorList>
            <person name="Schikora-Tamarit M.A."/>
            <person name="Marcet-Houben M."/>
            <person name="Nosek J."/>
            <person name="Gabaldon T."/>
        </authorList>
    </citation>
    <scope>NUCLEOTIDE SEQUENCE</scope>
    <source>
        <strain evidence="13">NCAIM Y.01608</strain>
    </source>
</reference>
<evidence type="ECO:0000256" key="6">
    <source>
        <dbReference type="ARBA" id="ARBA00023242"/>
    </source>
</evidence>
<name>A0A9P8NTN7_9ASCO</name>
<evidence type="ECO:0000256" key="1">
    <source>
        <dbReference type="ARBA" id="ARBA00004123"/>
    </source>
</evidence>
<keyword evidence="9" id="KW-0175">Coiled coil</keyword>
<dbReference type="FunFam" id="3.30.40.10:FF:000037">
    <property type="entry name" value="Cdk-activating kinase assembly factor MAT1, centre"/>
    <property type="match status" value="1"/>
</dbReference>
<dbReference type="PROSITE" id="PS00518">
    <property type="entry name" value="ZF_RING_1"/>
    <property type="match status" value="1"/>
</dbReference>
<comment type="subcellular location">
    <subcellularLocation>
        <location evidence="1">Nucleus</location>
    </subcellularLocation>
</comment>
<dbReference type="EMBL" id="JAEUBD010001571">
    <property type="protein sequence ID" value="KAH3659021.1"/>
    <property type="molecule type" value="Genomic_DNA"/>
</dbReference>
<dbReference type="Gene3D" id="3.30.40.10">
    <property type="entry name" value="Zinc/RING finger domain, C3HC4 (zinc finger)"/>
    <property type="match status" value="1"/>
</dbReference>
<dbReference type="NCBIfam" id="TIGR00570">
    <property type="entry name" value="cdk7"/>
    <property type="match status" value="1"/>
</dbReference>
<evidence type="ECO:0000256" key="2">
    <source>
        <dbReference type="ARBA" id="ARBA00022257"/>
    </source>
</evidence>
<evidence type="ECO:0000256" key="4">
    <source>
        <dbReference type="ARBA" id="ARBA00022771"/>
    </source>
</evidence>
<feature type="compositionally biased region" description="Basic residues" evidence="10">
    <location>
        <begin position="450"/>
        <end position="460"/>
    </location>
</feature>
<dbReference type="Pfam" id="PF17121">
    <property type="entry name" value="zf-C3HC4_5"/>
    <property type="match status" value="1"/>
</dbReference>
<dbReference type="GO" id="GO:0070985">
    <property type="term" value="C:transcription factor TFIIK complex"/>
    <property type="evidence" value="ECO:0007669"/>
    <property type="project" value="UniProtKB-ARBA"/>
</dbReference>
<evidence type="ECO:0000256" key="10">
    <source>
        <dbReference type="SAM" id="MobiDB-lite"/>
    </source>
</evidence>
<dbReference type="InterPro" id="IPR015877">
    <property type="entry name" value="MAT1_centre"/>
</dbReference>
<keyword evidence="6" id="KW-0539">Nucleus</keyword>
<dbReference type="GO" id="GO:0061575">
    <property type="term" value="F:cyclin-dependent protein serine/threonine kinase activator activity"/>
    <property type="evidence" value="ECO:0007669"/>
    <property type="project" value="InterPro"/>
</dbReference>
<sequence>MVELDWNNIPKDLCPVCKTDKYLSPTLQFKINPECYHKICDSCVDRIFSLGPSPCPYPNCGKILRKNRFKTQIFDDVDVERECDVRKRVVSVFNKTQEDFKSLDEYNAYLEEIEDYVYKLVNKIDVEQTEQKLKEYQQAHKHDIEMSNNQRDQEYEKFLKLQNLEKRYKAEKNKINREIIKEEQNLKNLSKLEVINQLQTASGERDADKIIANVRDSMISKTSSYKEQLEELEKTYQEQREKIINGLDELKEEEKPKLPFTPFNGDRVVSPPYEYGEYKDPFLLKLVDDVQYKAGGYKIDFYFHKSLNDAFTGLRCIIEEEKETVDQSDLASAWRWQESDLDQIAHVLRQHVHCDPSTGRPVLATKFSVGNQALHSVFVTQFWSLGILRQVIEDKVQQWIKSVVLSLVDHVPLQRLGPLQVVRPLDVVAELLQRSKHLIESDTRMAGHVNNRKGSSRRRVQSSSHNNTSNVVHRNGVDVIGDIWVLADLDTALEHSQKEVVRVGSTGLGEALNIAWSDNRASESLLAGLSDDILCSPFRLAVSRAESLGRSHQVIVLWNSALSFVHKLVGERDVVRNVDRRCRRHKREHFWFALCTQVHHIERGNDIGVTELRIWVHPVDESSIVNYHVHVGDKLLPLLLVAKVRLVKVAQDHLDALDPLVIPDAVGFAGLDESLNSSRLVLGANVSPDLDI</sequence>
<dbReference type="Pfam" id="PF06391">
    <property type="entry name" value="MAT1"/>
    <property type="match status" value="1"/>
</dbReference>
<dbReference type="Proteomes" id="UP000788993">
    <property type="component" value="Unassembled WGS sequence"/>
</dbReference>
<keyword evidence="3" id="KW-0479">Metal-binding</keyword>
<dbReference type="InterPro" id="IPR013083">
    <property type="entry name" value="Znf_RING/FYVE/PHD"/>
</dbReference>
<keyword evidence="14" id="KW-1185">Reference proteome</keyword>
<dbReference type="InterPro" id="IPR004575">
    <property type="entry name" value="MAT1/Tfb3"/>
</dbReference>
<reference evidence="13" key="2">
    <citation type="submission" date="2021-01" db="EMBL/GenBank/DDBJ databases">
        <authorList>
            <person name="Schikora-Tamarit M.A."/>
        </authorList>
    </citation>
    <scope>NUCLEOTIDE SEQUENCE</scope>
    <source>
        <strain evidence="13">NCAIM Y.01608</strain>
    </source>
</reference>
<dbReference type="GO" id="GO:0008270">
    <property type="term" value="F:zinc ion binding"/>
    <property type="evidence" value="ECO:0007669"/>
    <property type="project" value="UniProtKB-KW"/>
</dbReference>
<dbReference type="InterPro" id="IPR001841">
    <property type="entry name" value="Znf_RING"/>
</dbReference>
<evidence type="ECO:0000256" key="5">
    <source>
        <dbReference type="ARBA" id="ARBA00022833"/>
    </source>
</evidence>
<gene>
    <name evidence="13" type="ORF">OGATHE_006747</name>
</gene>
<evidence type="ECO:0000256" key="7">
    <source>
        <dbReference type="ARBA" id="ARBA00029873"/>
    </source>
</evidence>
<dbReference type="PANTHER" id="PTHR12683">
    <property type="entry name" value="CDK-ACTIVATING KINASE ASSEMBLY FACTOR MAT1"/>
    <property type="match status" value="1"/>
</dbReference>
<dbReference type="CDD" id="cd16573">
    <property type="entry name" value="RING-HC_TFB3-like"/>
    <property type="match status" value="1"/>
</dbReference>
<keyword evidence="4" id="KW-0863">Zinc-finger</keyword>
<dbReference type="InterPro" id="IPR017907">
    <property type="entry name" value="Znf_RING_CS"/>
</dbReference>
<proteinExistence type="predicted"/>
<feature type="region of interest" description="Disordered" evidence="10">
    <location>
        <begin position="447"/>
        <end position="469"/>
    </location>
</feature>
<feature type="domain" description="MAT1 centre" evidence="11">
    <location>
        <begin position="64"/>
        <end position="262"/>
    </location>
</feature>
<evidence type="ECO:0000256" key="8">
    <source>
        <dbReference type="ARBA" id="ARBA00033277"/>
    </source>
</evidence>
<dbReference type="PANTHER" id="PTHR12683:SF13">
    <property type="entry name" value="CDK-ACTIVATING KINASE ASSEMBLY FACTOR MAT1"/>
    <property type="match status" value="1"/>
</dbReference>
<evidence type="ECO:0000313" key="14">
    <source>
        <dbReference type="Proteomes" id="UP000788993"/>
    </source>
</evidence>
<dbReference type="GO" id="GO:0006289">
    <property type="term" value="P:nucleotide-excision repair"/>
    <property type="evidence" value="ECO:0007669"/>
    <property type="project" value="InterPro"/>
</dbReference>
<keyword evidence="5" id="KW-0862">Zinc</keyword>
<protein>
    <recommendedName>
        <fullName evidence="2">RNA polymerase II transcription factor B subunit 3</fullName>
    </recommendedName>
    <alternativeName>
        <fullName evidence="8">RNA polymerase II transcription factor B 38 kDa subunit</fullName>
    </alternativeName>
    <alternativeName>
        <fullName evidence="7">RNA polymerase II transcription factor B p38 subunit</fullName>
    </alternativeName>
</protein>
<feature type="domain" description="RING-type" evidence="12">
    <location>
        <begin position="12"/>
        <end position="60"/>
    </location>
</feature>
<dbReference type="SUPFAM" id="SSF57850">
    <property type="entry name" value="RING/U-box"/>
    <property type="match status" value="1"/>
</dbReference>
<dbReference type="AlphaFoldDB" id="A0A9P8NTN7"/>
<organism evidence="13 14">
    <name type="scientific">Ogataea polymorpha</name>
    <dbReference type="NCBI Taxonomy" id="460523"/>
    <lineage>
        <taxon>Eukaryota</taxon>
        <taxon>Fungi</taxon>
        <taxon>Dikarya</taxon>
        <taxon>Ascomycota</taxon>
        <taxon>Saccharomycotina</taxon>
        <taxon>Pichiomycetes</taxon>
        <taxon>Pichiales</taxon>
        <taxon>Pichiaceae</taxon>
        <taxon>Ogataea</taxon>
    </lineage>
</organism>
<evidence type="ECO:0000313" key="13">
    <source>
        <dbReference type="EMBL" id="KAH3659021.1"/>
    </source>
</evidence>
<evidence type="ECO:0000256" key="9">
    <source>
        <dbReference type="SAM" id="Coils"/>
    </source>
</evidence>
<comment type="caution">
    <text evidence="13">The sequence shown here is derived from an EMBL/GenBank/DDBJ whole genome shotgun (WGS) entry which is preliminary data.</text>
</comment>
<accession>A0A9P8NTN7</accession>
<dbReference type="GO" id="GO:0006357">
    <property type="term" value="P:regulation of transcription by RNA polymerase II"/>
    <property type="evidence" value="ECO:0007669"/>
    <property type="project" value="TreeGrafter"/>
</dbReference>
<evidence type="ECO:0000256" key="3">
    <source>
        <dbReference type="ARBA" id="ARBA00022723"/>
    </source>
</evidence>
<evidence type="ECO:0000259" key="12">
    <source>
        <dbReference type="Pfam" id="PF17121"/>
    </source>
</evidence>
<feature type="coiled-coil region" evidence="9">
    <location>
        <begin position="161"/>
        <end position="253"/>
    </location>
</feature>